<feature type="domain" description="GP-PDE" evidence="1">
    <location>
        <begin position="38"/>
        <end position="273"/>
    </location>
</feature>
<dbReference type="AlphaFoldDB" id="A0A561QX64"/>
<dbReference type="RefSeq" id="WP_145637772.1">
    <property type="nucleotide sequence ID" value="NZ_VIWP01000003.1"/>
</dbReference>
<dbReference type="PANTHER" id="PTHR46211">
    <property type="entry name" value="GLYCEROPHOSPHORYL DIESTER PHOSPHODIESTERASE"/>
    <property type="match status" value="1"/>
</dbReference>
<dbReference type="OrthoDB" id="8418918at2"/>
<dbReference type="InterPro" id="IPR030395">
    <property type="entry name" value="GP_PDE_dom"/>
</dbReference>
<accession>A0A561QX64</accession>
<dbReference type="SUPFAM" id="SSF51695">
    <property type="entry name" value="PLC-like phosphodiesterases"/>
    <property type="match status" value="1"/>
</dbReference>
<organism evidence="2 3">
    <name type="scientific">Neorhizobium alkalisoli</name>
    <dbReference type="NCBI Taxonomy" id="528178"/>
    <lineage>
        <taxon>Bacteria</taxon>
        <taxon>Pseudomonadati</taxon>
        <taxon>Pseudomonadota</taxon>
        <taxon>Alphaproteobacteria</taxon>
        <taxon>Hyphomicrobiales</taxon>
        <taxon>Rhizobiaceae</taxon>
        <taxon>Rhizobium/Agrobacterium group</taxon>
        <taxon>Neorhizobium</taxon>
    </lineage>
</organism>
<dbReference type="EMBL" id="VIWP01000003">
    <property type="protein sequence ID" value="TWF54961.1"/>
    <property type="molecule type" value="Genomic_DNA"/>
</dbReference>
<keyword evidence="3" id="KW-1185">Reference proteome</keyword>
<dbReference type="Proteomes" id="UP000320653">
    <property type="component" value="Unassembled WGS sequence"/>
</dbReference>
<evidence type="ECO:0000313" key="3">
    <source>
        <dbReference type="Proteomes" id="UP000320653"/>
    </source>
</evidence>
<dbReference type="Pfam" id="PF03009">
    <property type="entry name" value="GDPD"/>
    <property type="match status" value="1"/>
</dbReference>
<sequence length="297" mass="32382">MAEQHHGLAIRAADRTIRLKWHRLRRSLADPLFSSPILRRGAELGASMELDFRIRRDHGFVALHDETLARETTGSGLVSLATADDLRHIRVLPGNHPPMLSEDIAEMLAGAHPQALLQLDMKDNLDAIGPRGIDHLRYHFADATASLIISARDLDLIVAVKKSLPDLRRGIDPTSPLLRILKDEGAAAAEAMLHQDILGPSEPDTIYLSWELLLAAADQGLDLISVAHDLGRAVGAWTFNLADPQNGFDAAEAKDFSRLVSLQPDQITTDEPDATERAWTKLCGGAETQSKIGSGMT</sequence>
<dbReference type="GO" id="GO:0006629">
    <property type="term" value="P:lipid metabolic process"/>
    <property type="evidence" value="ECO:0007669"/>
    <property type="project" value="InterPro"/>
</dbReference>
<evidence type="ECO:0000259" key="1">
    <source>
        <dbReference type="Pfam" id="PF03009"/>
    </source>
</evidence>
<dbReference type="Gene3D" id="3.20.20.190">
    <property type="entry name" value="Phosphatidylinositol (PI) phosphodiesterase"/>
    <property type="match status" value="1"/>
</dbReference>
<name>A0A561QX64_9HYPH</name>
<reference evidence="2 3" key="1">
    <citation type="submission" date="2019-06" db="EMBL/GenBank/DDBJ databases">
        <title>Sorghum-associated microbial communities from plants grown in Nebraska, USA.</title>
        <authorList>
            <person name="Schachtman D."/>
        </authorList>
    </citation>
    <scope>NUCLEOTIDE SEQUENCE [LARGE SCALE GENOMIC DNA]</scope>
    <source>
        <strain evidence="2 3">1225</strain>
    </source>
</reference>
<evidence type="ECO:0000313" key="2">
    <source>
        <dbReference type="EMBL" id="TWF54961.1"/>
    </source>
</evidence>
<gene>
    <name evidence="2" type="ORF">FHW37_103832</name>
</gene>
<dbReference type="InterPro" id="IPR017946">
    <property type="entry name" value="PLC-like_Pdiesterase_TIM-brl"/>
</dbReference>
<dbReference type="GO" id="GO:0008081">
    <property type="term" value="F:phosphoric diester hydrolase activity"/>
    <property type="evidence" value="ECO:0007669"/>
    <property type="project" value="InterPro"/>
</dbReference>
<comment type="caution">
    <text evidence="2">The sequence shown here is derived from an EMBL/GenBank/DDBJ whole genome shotgun (WGS) entry which is preliminary data.</text>
</comment>
<protein>
    <submittedName>
        <fullName evidence="2">Glycerophosphoryl diester phosphodiesterase</fullName>
    </submittedName>
</protein>
<dbReference type="PANTHER" id="PTHR46211:SF14">
    <property type="entry name" value="GLYCEROPHOSPHODIESTER PHOSPHODIESTERASE"/>
    <property type="match status" value="1"/>
</dbReference>
<proteinExistence type="predicted"/>